<evidence type="ECO:0000313" key="2">
    <source>
        <dbReference type="EMBL" id="KAK1446232.1"/>
    </source>
</evidence>
<feature type="compositionally biased region" description="Low complexity" evidence="1">
    <location>
        <begin position="90"/>
        <end position="101"/>
    </location>
</feature>
<accession>A0AAI9TUX8</accession>
<feature type="region of interest" description="Disordered" evidence="1">
    <location>
        <begin position="1043"/>
        <end position="1115"/>
    </location>
</feature>
<feature type="compositionally biased region" description="Polar residues" evidence="1">
    <location>
        <begin position="691"/>
        <end position="701"/>
    </location>
</feature>
<keyword evidence="3" id="KW-1185">Reference proteome</keyword>
<dbReference type="AlphaFoldDB" id="A0AAI9TUX8"/>
<proteinExistence type="predicted"/>
<feature type="region of interest" description="Disordered" evidence="1">
    <location>
        <begin position="1"/>
        <end position="147"/>
    </location>
</feature>
<feature type="region of interest" description="Disordered" evidence="1">
    <location>
        <begin position="283"/>
        <end position="314"/>
    </location>
</feature>
<name>A0AAI9TUX8_9PEZI</name>
<comment type="caution">
    <text evidence="2">The sequence shown here is derived from an EMBL/GenBank/DDBJ whole genome shotgun (WGS) entry which is preliminary data.</text>
</comment>
<feature type="compositionally biased region" description="Low complexity" evidence="1">
    <location>
        <begin position="563"/>
        <end position="573"/>
    </location>
</feature>
<dbReference type="Proteomes" id="UP001239795">
    <property type="component" value="Unassembled WGS sequence"/>
</dbReference>
<feature type="compositionally biased region" description="Polar residues" evidence="1">
    <location>
        <begin position="435"/>
        <end position="450"/>
    </location>
</feature>
<feature type="region of interest" description="Disordered" evidence="1">
    <location>
        <begin position="435"/>
        <end position="470"/>
    </location>
</feature>
<organism evidence="2 3">
    <name type="scientific">Colletotrichum melonis</name>
    <dbReference type="NCBI Taxonomy" id="1209925"/>
    <lineage>
        <taxon>Eukaryota</taxon>
        <taxon>Fungi</taxon>
        <taxon>Dikarya</taxon>
        <taxon>Ascomycota</taxon>
        <taxon>Pezizomycotina</taxon>
        <taxon>Sordariomycetes</taxon>
        <taxon>Hypocreomycetidae</taxon>
        <taxon>Glomerellales</taxon>
        <taxon>Glomerellaceae</taxon>
        <taxon>Colletotrichum</taxon>
        <taxon>Colletotrichum acutatum species complex</taxon>
    </lineage>
</organism>
<feature type="compositionally biased region" description="Polar residues" evidence="1">
    <location>
        <begin position="71"/>
        <end position="86"/>
    </location>
</feature>
<evidence type="ECO:0000313" key="3">
    <source>
        <dbReference type="Proteomes" id="UP001239795"/>
    </source>
</evidence>
<dbReference type="EMBL" id="MLGG01000090">
    <property type="protein sequence ID" value="KAK1446232.1"/>
    <property type="molecule type" value="Genomic_DNA"/>
</dbReference>
<feature type="compositionally biased region" description="Polar residues" evidence="1">
    <location>
        <begin position="978"/>
        <end position="995"/>
    </location>
</feature>
<evidence type="ECO:0000256" key="1">
    <source>
        <dbReference type="SAM" id="MobiDB-lite"/>
    </source>
</evidence>
<sequence length="1179" mass="128322">MGNAQSTETLHDSHVQGGSSSKKSPHKLSKPRVGNHASPTPQLPAPSQLSIQRAASASLPPSRSNSRLLPGQNSPAPSPISATAGSQLGAAARAPSIASMADPEVKPARDWKRRASLFRSKSSQEPRKQKRRESMVLSPPVPDRMSRANSMTWESQQEMDISRQLQVERYGRLPSISSQILTTGGFSWHVPGNRQSINYNLMSYESRRLLNLNEDLTACEENSMVSESKFEVSPNTWKSSHPHQPVLAQSVSAQLPLPRANSDLALYAPVRRRSMIQTPGLATRMPSEYASSRRSSVRHSMPTTPAGGRSRMNSLSVDSSAYPIPTLEEYVAERFASEPEYLCEPVVEPVERALTPSDMDYRPLGAMKFGSLRITNGEASPLPSPDFEPAVQVSIAEKSQMVAIEEYFSHENGSGGTGFESKDIKITVSTVQASATSQTLSPIKTSVSKAESQRRRSTSPLSPELKISSKHTAMEDDLFAEEDEDVQMEYSAEVLTVRNDPNAKPSLEQLKADQSQKHSRAIARADSGVVASPTTEHQPKPLSKADSGYSSNVSLRSFHAKQPSAGSRPAGRAASEDSGDELSDSAASPIVAFSGNRLQVSVLKADIRPADPSQSGASVPSSLPPKDDFLVSPTNNTMTVTSPKFFFNLSAGHSFRKDRKSPAPALIDSTQSAEQGPASPAAIRSPGAASEKSNSSLSIGNGLQKPGKLQRLLSGSGMRGPPTVHATHPSDEEIPSVPQDVQSKLEEHSGRFPITTKRLTLRAQASKETLKTIFSVGSFDAGHADDKRSSALLVDATQVVGEAIAETSGPSEKPKSPFRRSFQTMPGSFAQAAASVMPRRSIHRKPVPSGVVSKAEFIGEARADEIQVGFESNITAIDHVGESVGKSAFDQAFMALPREQPVQAQHSRTLTMPAHMEREIGLRFRPTEPLPPTSRHSEFASQNLQVPEASVKRKTSPPVSLHTRSSTKSPRKPVPVRPQSSSSGEASRRQTLSRQNSRETIHSYPSALMGASLDDALAVPPIPPMSPRRGMTMLEKQYARRRLTTEDKWRPTNGSFPEFGQPVARSASTNPMGHQQQQQRQLRHRSSYDSYSQYRGPVARGHSVANQSPSQSGSYYQQQLLNIQQQQWEQQQYYSPDAVQPGLSRSRSRSRSVHANGDQPYRVLHSYNSPAYRNAPIWG</sequence>
<evidence type="ECO:0008006" key="4">
    <source>
        <dbReference type="Google" id="ProtNLM"/>
    </source>
</evidence>
<feature type="region of interest" description="Disordered" evidence="1">
    <location>
        <begin position="609"/>
        <end position="630"/>
    </location>
</feature>
<feature type="region of interest" description="Disordered" evidence="1">
    <location>
        <begin position="925"/>
        <end position="999"/>
    </location>
</feature>
<feature type="region of interest" description="Disordered" evidence="1">
    <location>
        <begin position="1132"/>
        <end position="1161"/>
    </location>
</feature>
<feature type="compositionally biased region" description="Low complexity" evidence="1">
    <location>
        <begin position="53"/>
        <end position="70"/>
    </location>
</feature>
<gene>
    <name evidence="2" type="ORF">CMEL01_10475</name>
</gene>
<feature type="compositionally biased region" description="Polar residues" evidence="1">
    <location>
        <begin position="612"/>
        <end position="621"/>
    </location>
</feature>
<reference evidence="2 3" key="1">
    <citation type="submission" date="2016-10" db="EMBL/GenBank/DDBJ databases">
        <title>The genome sequence of Colletotrichum fioriniae PJ7.</title>
        <authorList>
            <person name="Baroncelli R."/>
        </authorList>
    </citation>
    <scope>NUCLEOTIDE SEQUENCE [LARGE SCALE GENOMIC DNA]</scope>
    <source>
        <strain evidence="2">Col 31</strain>
    </source>
</reference>
<feature type="compositionally biased region" description="Polar residues" evidence="1">
    <location>
        <begin position="37"/>
        <end position="51"/>
    </location>
</feature>
<feature type="region of interest" description="Disordered" evidence="1">
    <location>
        <begin position="655"/>
        <end position="741"/>
    </location>
</feature>
<feature type="region of interest" description="Disordered" evidence="1">
    <location>
        <begin position="510"/>
        <end position="584"/>
    </location>
</feature>
<protein>
    <recommendedName>
        <fullName evidence="4">Proteophosphoglycan ppg4</fullName>
    </recommendedName>
</protein>